<dbReference type="InterPro" id="IPR050155">
    <property type="entry name" value="HAD-like_hydrolase_sf"/>
</dbReference>
<gene>
    <name evidence="1" type="ORF">A2756_00065</name>
</gene>
<proteinExistence type="predicted"/>
<dbReference type="AlphaFoldDB" id="A0A1G2FZ44"/>
<dbReference type="InterPro" id="IPR041492">
    <property type="entry name" value="HAD_2"/>
</dbReference>
<protein>
    <recommendedName>
        <fullName evidence="3">HAD family hydrolase</fullName>
    </recommendedName>
</protein>
<dbReference type="Gene3D" id="1.10.150.240">
    <property type="entry name" value="Putative phosphatase, domain 2"/>
    <property type="match status" value="1"/>
</dbReference>
<dbReference type="EMBL" id="MHNL01000039">
    <property type="protein sequence ID" value="OGZ43107.1"/>
    <property type="molecule type" value="Genomic_DNA"/>
</dbReference>
<dbReference type="Pfam" id="PF13419">
    <property type="entry name" value="HAD_2"/>
    <property type="match status" value="1"/>
</dbReference>
<dbReference type="GO" id="GO:0005829">
    <property type="term" value="C:cytosol"/>
    <property type="evidence" value="ECO:0007669"/>
    <property type="project" value="TreeGrafter"/>
</dbReference>
<dbReference type="SFLD" id="SFLDS00003">
    <property type="entry name" value="Haloacid_Dehalogenase"/>
    <property type="match status" value="1"/>
</dbReference>
<evidence type="ECO:0000313" key="1">
    <source>
        <dbReference type="EMBL" id="OGZ43107.1"/>
    </source>
</evidence>
<evidence type="ECO:0000313" key="2">
    <source>
        <dbReference type="Proteomes" id="UP000177785"/>
    </source>
</evidence>
<dbReference type="PANTHER" id="PTHR43434">
    <property type="entry name" value="PHOSPHOGLYCOLATE PHOSPHATASE"/>
    <property type="match status" value="1"/>
</dbReference>
<dbReference type="GO" id="GO:0008967">
    <property type="term" value="F:phosphoglycolate phosphatase activity"/>
    <property type="evidence" value="ECO:0007669"/>
    <property type="project" value="TreeGrafter"/>
</dbReference>
<dbReference type="GO" id="GO:0006281">
    <property type="term" value="P:DNA repair"/>
    <property type="evidence" value="ECO:0007669"/>
    <property type="project" value="TreeGrafter"/>
</dbReference>
<dbReference type="InterPro" id="IPR023198">
    <property type="entry name" value="PGP-like_dom2"/>
</dbReference>
<dbReference type="Proteomes" id="UP000177785">
    <property type="component" value="Unassembled WGS sequence"/>
</dbReference>
<reference evidence="1 2" key="1">
    <citation type="journal article" date="2016" name="Nat. Commun.">
        <title>Thousands of microbial genomes shed light on interconnected biogeochemical processes in an aquifer system.</title>
        <authorList>
            <person name="Anantharaman K."/>
            <person name="Brown C.T."/>
            <person name="Hug L.A."/>
            <person name="Sharon I."/>
            <person name="Castelle C.J."/>
            <person name="Probst A.J."/>
            <person name="Thomas B.C."/>
            <person name="Singh A."/>
            <person name="Wilkins M.J."/>
            <person name="Karaoz U."/>
            <person name="Brodie E.L."/>
            <person name="Williams K.H."/>
            <person name="Hubbard S.S."/>
            <person name="Banfield J.F."/>
        </authorList>
    </citation>
    <scope>NUCLEOTIDE SEQUENCE [LARGE SCALE GENOMIC DNA]</scope>
</reference>
<name>A0A1G2FZ44_9BACT</name>
<organism evidence="1 2">
    <name type="scientific">Candidatus Ryanbacteria bacterium RIFCSPHIGHO2_01_FULL_48_27</name>
    <dbReference type="NCBI Taxonomy" id="1802115"/>
    <lineage>
        <taxon>Bacteria</taxon>
        <taxon>Candidatus Ryaniibacteriota</taxon>
    </lineage>
</organism>
<sequence>MKDFEKEEEMKKRGIIFDHDGVLVDSMKLGRERFLVIAKDMALPVGERVQKQIGMCWGAPIKLLARSLWPRMGADDAERFHDIWLKIDESYPFPLFPGVTETLSKLCSGGSALSVFSNRTRVNLCACLTGNNIIEYFPMFFGSDSSDFSKPDPRSIESILQYYRGEGIVPGELIYVGDSPTNDWPIANAHGLDFIAVASSISLHERFLDLGIPESRIIERVTDLPQVLEEWK</sequence>
<dbReference type="SUPFAM" id="SSF56784">
    <property type="entry name" value="HAD-like"/>
    <property type="match status" value="1"/>
</dbReference>
<comment type="caution">
    <text evidence="1">The sequence shown here is derived from an EMBL/GenBank/DDBJ whole genome shotgun (WGS) entry which is preliminary data.</text>
</comment>
<dbReference type="SFLD" id="SFLDG01129">
    <property type="entry name" value="C1.5:_HAD__Beta-PGM__Phosphata"/>
    <property type="match status" value="1"/>
</dbReference>
<dbReference type="STRING" id="1802115.A2756_00065"/>
<dbReference type="InterPro" id="IPR023214">
    <property type="entry name" value="HAD_sf"/>
</dbReference>
<dbReference type="PANTHER" id="PTHR43434:SF1">
    <property type="entry name" value="PHOSPHOGLYCOLATE PHOSPHATASE"/>
    <property type="match status" value="1"/>
</dbReference>
<evidence type="ECO:0008006" key="3">
    <source>
        <dbReference type="Google" id="ProtNLM"/>
    </source>
</evidence>
<accession>A0A1G2FZ44</accession>
<dbReference type="Gene3D" id="3.40.50.1000">
    <property type="entry name" value="HAD superfamily/HAD-like"/>
    <property type="match status" value="1"/>
</dbReference>
<dbReference type="InterPro" id="IPR036412">
    <property type="entry name" value="HAD-like_sf"/>
</dbReference>